<proteinExistence type="inferred from homology"/>
<evidence type="ECO:0000256" key="4">
    <source>
        <dbReference type="ARBA" id="ARBA00022679"/>
    </source>
</evidence>
<keyword evidence="7" id="KW-0472">Membrane</keyword>
<evidence type="ECO:0000256" key="6">
    <source>
        <dbReference type="ARBA" id="ARBA00022989"/>
    </source>
</evidence>
<evidence type="ECO:0000313" key="9">
    <source>
        <dbReference type="EMBL" id="KAF7699306.1"/>
    </source>
</evidence>
<keyword evidence="3 8" id="KW-0328">Glycosyltransferase</keyword>
<dbReference type="InterPro" id="IPR008166">
    <property type="entry name" value="Glyco_transf_92"/>
</dbReference>
<dbReference type="AlphaFoldDB" id="A0A8T0B397"/>
<organism evidence="9 10">
    <name type="scientific">Silurus meridionalis</name>
    <name type="common">Southern catfish</name>
    <name type="synonym">Silurus soldatovi meridionalis</name>
    <dbReference type="NCBI Taxonomy" id="175797"/>
    <lineage>
        <taxon>Eukaryota</taxon>
        <taxon>Metazoa</taxon>
        <taxon>Chordata</taxon>
        <taxon>Craniata</taxon>
        <taxon>Vertebrata</taxon>
        <taxon>Euteleostomi</taxon>
        <taxon>Actinopterygii</taxon>
        <taxon>Neopterygii</taxon>
        <taxon>Teleostei</taxon>
        <taxon>Ostariophysi</taxon>
        <taxon>Siluriformes</taxon>
        <taxon>Siluridae</taxon>
        <taxon>Silurus</taxon>
    </lineage>
</organism>
<dbReference type="EMBL" id="JABFDY010000013">
    <property type="protein sequence ID" value="KAF7699306.1"/>
    <property type="molecule type" value="Genomic_DNA"/>
</dbReference>
<evidence type="ECO:0000256" key="2">
    <source>
        <dbReference type="ARBA" id="ARBA00007647"/>
    </source>
</evidence>
<evidence type="ECO:0000256" key="8">
    <source>
        <dbReference type="RuleBase" id="RU366017"/>
    </source>
</evidence>
<dbReference type="PANTHER" id="PTHR21461">
    <property type="entry name" value="GLYCOSYLTRANSFERASE FAMILY 92 PROTEIN"/>
    <property type="match status" value="1"/>
</dbReference>
<dbReference type="GO" id="GO:0016757">
    <property type="term" value="F:glycosyltransferase activity"/>
    <property type="evidence" value="ECO:0007669"/>
    <property type="project" value="UniProtKB-UniRule"/>
</dbReference>
<accession>A0A8T0B397</accession>
<comment type="caution">
    <text evidence="9">The sequence shown here is derived from an EMBL/GenBank/DDBJ whole genome shotgun (WGS) entry which is preliminary data.</text>
</comment>
<keyword evidence="4 8" id="KW-0808">Transferase</keyword>
<evidence type="ECO:0000313" key="10">
    <source>
        <dbReference type="Proteomes" id="UP000606274"/>
    </source>
</evidence>
<dbReference type="EC" id="2.4.1.-" evidence="8"/>
<gene>
    <name evidence="9" type="ORF">HF521_004048</name>
</gene>
<evidence type="ECO:0000256" key="7">
    <source>
        <dbReference type="ARBA" id="ARBA00023136"/>
    </source>
</evidence>
<keyword evidence="10" id="KW-1185">Reference proteome</keyword>
<comment type="similarity">
    <text evidence="2 8">Belongs to the glycosyltransferase 92 family.</text>
</comment>
<keyword evidence="5" id="KW-0812">Transmembrane</keyword>
<sequence length="401" mass="46976">MACGMTVQNDPIIKVGNLNTYLVSSYIEHRQKEKMIRTIAIVLRSENPEYHCLLCCNKQNISVNATYDIHSDHFGFEYGTADITCNIPDMCTKPTHVAITYRSPKEDESSQDIHILQPVRNQQKQEVFPYEFTVCISAMFDYWNVLMLVQAMEMYKILGAQKVAIYKTNCDKDIQKVLDYYVRQQFVEIIPWTIASYINVSRGWQKSVSPGELHYFGQIAALNDCVYRYMYQSHYVAMQDLDEFILPLKFKNWTELFPELHKKYHNFGGFEFENNYFPLTINDSDSKYSPDYWKKFAGDNILEHIYRIKNDPKKYSEFKIIADPRLVYRTSVHGLLHFIKPSVRVDSQIARMYHIRNVPKEKEALQSQIQDTHLRDYADSLIPAVSKVLKQALDTEQISEP</sequence>
<dbReference type="Proteomes" id="UP000606274">
    <property type="component" value="Unassembled WGS sequence"/>
</dbReference>
<evidence type="ECO:0000256" key="1">
    <source>
        <dbReference type="ARBA" id="ARBA00004167"/>
    </source>
</evidence>
<protein>
    <recommendedName>
        <fullName evidence="8">Glycosyltransferase family 92 protein</fullName>
        <ecNumber evidence="8">2.4.1.-</ecNumber>
    </recommendedName>
</protein>
<evidence type="ECO:0000256" key="3">
    <source>
        <dbReference type="ARBA" id="ARBA00022676"/>
    </source>
</evidence>
<reference evidence="9" key="1">
    <citation type="submission" date="2020-08" db="EMBL/GenBank/DDBJ databases">
        <title>Chromosome-level assembly of Southern catfish (Silurus meridionalis) provides insights into visual adaptation to the nocturnal and benthic lifestyles.</title>
        <authorList>
            <person name="Zhang Y."/>
            <person name="Wang D."/>
            <person name="Peng Z."/>
        </authorList>
    </citation>
    <scope>NUCLEOTIDE SEQUENCE</scope>
    <source>
        <strain evidence="9">SWU-2019-XX</strain>
        <tissue evidence="9">Muscle</tissue>
    </source>
</reference>
<dbReference type="GO" id="GO:0005737">
    <property type="term" value="C:cytoplasm"/>
    <property type="evidence" value="ECO:0007669"/>
    <property type="project" value="TreeGrafter"/>
</dbReference>
<dbReference type="Pfam" id="PF01697">
    <property type="entry name" value="Glyco_transf_92"/>
    <property type="match status" value="1"/>
</dbReference>
<name>A0A8T0B397_SILME</name>
<keyword evidence="6" id="KW-1133">Transmembrane helix</keyword>
<dbReference type="PANTHER" id="PTHR21461:SF52">
    <property type="entry name" value="GLYCOSYLTRANSFERASE FAMILY 92 PROTEIN"/>
    <property type="match status" value="1"/>
</dbReference>
<dbReference type="GO" id="GO:0016020">
    <property type="term" value="C:membrane"/>
    <property type="evidence" value="ECO:0007669"/>
    <property type="project" value="UniProtKB-SubCell"/>
</dbReference>
<comment type="subcellular location">
    <subcellularLocation>
        <location evidence="1">Membrane</location>
        <topology evidence="1">Single-pass membrane protein</topology>
    </subcellularLocation>
</comment>
<evidence type="ECO:0000256" key="5">
    <source>
        <dbReference type="ARBA" id="ARBA00022692"/>
    </source>
</evidence>